<keyword evidence="2 5" id="KW-0812">Transmembrane</keyword>
<reference evidence="6" key="1">
    <citation type="submission" date="2020-08" db="EMBL/GenBank/DDBJ databases">
        <title>Genome public.</title>
        <authorList>
            <person name="Liu C."/>
            <person name="Sun Q."/>
        </authorList>
    </citation>
    <scope>NUCLEOTIDE SEQUENCE</scope>
    <source>
        <strain evidence="6">NSJ-12</strain>
    </source>
</reference>
<dbReference type="NCBIfam" id="TIGR01593">
    <property type="entry name" value="holin_tox_secr"/>
    <property type="match status" value="1"/>
</dbReference>
<keyword evidence="3 5" id="KW-1133">Transmembrane helix</keyword>
<protein>
    <submittedName>
        <fullName evidence="6">Phage holin family protein</fullName>
    </submittedName>
</protein>
<comment type="subcellular location">
    <subcellularLocation>
        <location evidence="1">Membrane</location>
        <topology evidence="1">Multi-pass membrane protein</topology>
    </subcellularLocation>
</comment>
<evidence type="ECO:0000256" key="4">
    <source>
        <dbReference type="ARBA" id="ARBA00023136"/>
    </source>
</evidence>
<feature type="transmembrane region" description="Helical" evidence="5">
    <location>
        <begin position="92"/>
        <end position="112"/>
    </location>
</feature>
<keyword evidence="7" id="KW-1185">Reference proteome</keyword>
<evidence type="ECO:0000256" key="5">
    <source>
        <dbReference type="SAM" id="Phobius"/>
    </source>
</evidence>
<dbReference type="RefSeq" id="WP_249333565.1">
    <property type="nucleotide sequence ID" value="NZ_JACRSY010000030.1"/>
</dbReference>
<sequence>MENLKTGLVGTLAVINVFLAGYFGVFTPLLYITIFLMVMDLITRVYAASVREDEKVESKKVLQGIYRKLGMCFLIVLSLVLDFGLLQLVETLGITIATKVIFTALTLAWIFVRELISNLENLQRAGIELPKFIVKALDIAKDKVDQMGDTITGGAEDGNKEKTY</sequence>
<gene>
    <name evidence="6" type="ORF">H8718_15225</name>
</gene>
<evidence type="ECO:0000256" key="1">
    <source>
        <dbReference type="ARBA" id="ARBA00004141"/>
    </source>
</evidence>
<dbReference type="EMBL" id="JACRSY010000030">
    <property type="protein sequence ID" value="MBC8580869.1"/>
    <property type="molecule type" value="Genomic_DNA"/>
</dbReference>
<evidence type="ECO:0000313" key="6">
    <source>
        <dbReference type="EMBL" id="MBC8580869.1"/>
    </source>
</evidence>
<comment type="caution">
    <text evidence="6">The sequence shown here is derived from an EMBL/GenBank/DDBJ whole genome shotgun (WGS) entry which is preliminary data.</text>
</comment>
<dbReference type="GO" id="GO:0016020">
    <property type="term" value="C:membrane"/>
    <property type="evidence" value="ECO:0007669"/>
    <property type="project" value="UniProtKB-SubCell"/>
</dbReference>
<evidence type="ECO:0000256" key="3">
    <source>
        <dbReference type="ARBA" id="ARBA00022989"/>
    </source>
</evidence>
<proteinExistence type="predicted"/>
<organism evidence="6 7">
    <name type="scientific">Zhenhengia yiwuensis</name>
    <dbReference type="NCBI Taxonomy" id="2763666"/>
    <lineage>
        <taxon>Bacteria</taxon>
        <taxon>Bacillati</taxon>
        <taxon>Bacillota</taxon>
        <taxon>Clostridia</taxon>
        <taxon>Lachnospirales</taxon>
        <taxon>Lachnospiraceae</taxon>
        <taxon>Zhenhengia</taxon>
    </lineage>
</organism>
<dbReference type="InterPro" id="IPR006480">
    <property type="entry name" value="Phage_holin_4_1"/>
</dbReference>
<name>A0A926IFB8_9FIRM</name>
<evidence type="ECO:0000256" key="2">
    <source>
        <dbReference type="ARBA" id="ARBA00022692"/>
    </source>
</evidence>
<dbReference type="Pfam" id="PF05105">
    <property type="entry name" value="Phage_holin_4_1"/>
    <property type="match status" value="1"/>
</dbReference>
<dbReference type="AlphaFoldDB" id="A0A926IFB8"/>
<keyword evidence="4 5" id="KW-0472">Membrane</keyword>
<feature type="transmembrane region" description="Helical" evidence="5">
    <location>
        <begin position="68"/>
        <end position="86"/>
    </location>
</feature>
<evidence type="ECO:0000313" key="7">
    <source>
        <dbReference type="Proteomes" id="UP000655830"/>
    </source>
</evidence>
<accession>A0A926IFB8</accession>
<dbReference type="Proteomes" id="UP000655830">
    <property type="component" value="Unassembled WGS sequence"/>
</dbReference>